<dbReference type="Pfam" id="PF20911">
    <property type="entry name" value="GP7"/>
    <property type="match status" value="1"/>
</dbReference>
<name>A0AA86IA22_PRIMG</name>
<reference evidence="1 2" key="1">
    <citation type="submission" date="2017-07" db="EMBL/GenBank/DDBJ databases">
        <title>Isolation and development of strain Bacillus megaterium SR7 for enhanced growth and metabolite production under supercritical carbon dioxide.</title>
        <authorList>
            <person name="Freedman A.J.E."/>
            <person name="Peet K.C."/>
            <person name="Boock J.T."/>
            <person name="Penn K."/>
            <person name="Prather K.L.J."/>
            <person name="Thompson J.R."/>
        </authorList>
    </citation>
    <scope>NUCLEOTIDE SEQUENCE [LARGE SCALE GENOMIC DNA]</scope>
    <source>
        <strain evidence="1 2">SR7</strain>
    </source>
</reference>
<dbReference type="InterPro" id="IPR048813">
    <property type="entry name" value="GP7-like"/>
</dbReference>
<dbReference type="EMBL" id="CP022674">
    <property type="protein sequence ID" value="AXI31456.1"/>
    <property type="molecule type" value="Genomic_DNA"/>
</dbReference>
<evidence type="ECO:0000313" key="2">
    <source>
        <dbReference type="Proteomes" id="UP000253834"/>
    </source>
</evidence>
<dbReference type="SUPFAM" id="SSF56563">
    <property type="entry name" value="Major capsid protein gp5"/>
    <property type="match status" value="1"/>
</dbReference>
<dbReference type="AlphaFoldDB" id="A0AA86IA22"/>
<accession>A0AA86IA22</accession>
<gene>
    <name evidence="1" type="ORF">CIB87_21320</name>
</gene>
<evidence type="ECO:0008006" key="3">
    <source>
        <dbReference type="Google" id="ProtNLM"/>
    </source>
</evidence>
<organism evidence="1 2">
    <name type="scientific">Priestia megaterium</name>
    <name type="common">Bacillus megaterium</name>
    <dbReference type="NCBI Taxonomy" id="1404"/>
    <lineage>
        <taxon>Bacteria</taxon>
        <taxon>Bacillati</taxon>
        <taxon>Bacillota</taxon>
        <taxon>Bacilli</taxon>
        <taxon>Bacillales</taxon>
        <taxon>Bacillaceae</taxon>
        <taxon>Priestia</taxon>
    </lineage>
</organism>
<proteinExistence type="predicted"/>
<sequence length="290" mass="31774">MSLSLEQANLLSNSTLQKGVVQTFQRTSPVLELLPFMTIAGNSYQYNVEEALPRIDYREINKGYQEGGGTVRKESESLVMLGGDVDVDIFIDRTLGNINDQRAIQTEMKSKAVARQFTNTFFKGNTDVATGGDPLSFNGIDTRLVGSANSVDVAGSALSLAMLHELLDLIEGGADVIFMTKKTRRALQAILEGQTHYIDEGRDKFGRVVQMFGGVEIRVMENGYGVNDGELYAMRFGKEEAVSGLTNGGVMVTDLGQIKEKPVLRTRIEFYCGMAIFNPKTAARIYGLSV</sequence>
<dbReference type="Proteomes" id="UP000253834">
    <property type="component" value="Chromosome"/>
</dbReference>
<evidence type="ECO:0000313" key="1">
    <source>
        <dbReference type="EMBL" id="AXI31456.1"/>
    </source>
</evidence>
<protein>
    <recommendedName>
        <fullName evidence="3">Phage major capsid protein</fullName>
    </recommendedName>
</protein>
<dbReference type="NCBIfam" id="NF045672">
    <property type="entry name" value="MCP_gp7_epsi_15"/>
    <property type="match status" value="1"/>
</dbReference>